<dbReference type="AlphaFoldDB" id="A0A9K3CMC1"/>
<evidence type="ECO:0000313" key="3">
    <source>
        <dbReference type="Proteomes" id="UP000265618"/>
    </source>
</evidence>
<feature type="compositionally biased region" description="Low complexity" evidence="1">
    <location>
        <begin position="62"/>
        <end position="84"/>
    </location>
</feature>
<accession>A0A9K3CMC1</accession>
<organism evidence="2 3">
    <name type="scientific">Kipferlia bialata</name>
    <dbReference type="NCBI Taxonomy" id="797122"/>
    <lineage>
        <taxon>Eukaryota</taxon>
        <taxon>Metamonada</taxon>
        <taxon>Carpediemonas-like organisms</taxon>
        <taxon>Kipferlia</taxon>
    </lineage>
</organism>
<keyword evidence="3" id="KW-1185">Reference proteome</keyword>
<evidence type="ECO:0000256" key="1">
    <source>
        <dbReference type="SAM" id="MobiDB-lite"/>
    </source>
</evidence>
<gene>
    <name evidence="2" type="ORF">KIPB_000437</name>
</gene>
<protein>
    <submittedName>
        <fullName evidence="2">Uncharacterized protein</fullName>
    </submittedName>
</protein>
<comment type="caution">
    <text evidence="2">The sequence shown here is derived from an EMBL/GenBank/DDBJ whole genome shotgun (WGS) entry which is preliminary data.</text>
</comment>
<name>A0A9K3CMC1_9EUKA</name>
<proteinExistence type="predicted"/>
<dbReference type="Proteomes" id="UP000265618">
    <property type="component" value="Unassembled WGS sequence"/>
</dbReference>
<sequence>MSPSQPGIGLVDIYILQVHTSSFPSALNNLSPSTDPRSFEESTALSLHRAPPLLSLTDTDTDTGTDTAPPCTSSPSPDTDTDGTGLEAFTDTPEPRTAVSRVPSDPIRDHIPHLSPVIAYAFDAERAWGEGKYDASLEAILKVETLLQQSAKEHSESLFGNVRHVPVQSGPMSAVKAAKLLVQCIVLVKDPSVPVVQLRSAVQSAISAMSSLSRESGLHPLTRRVLVYNLSTLMISSRQYSQAYKVLHAYTTRVERRDIYQAHSMYLFDCMLSGFLEICSIVGQEKAGQAMIKQEIPTTTHVLQGLCAATYRGQDSADLGRASRDTAMMVRQVMRGRLLASEGQMEAAFRAFEDVGRKGSITDVSQMYSRLSRCSILSELAETQPQMLPVLKSEIEGMEQFLASRIRTVVGGDSGELLTNGNKTGRFSLTPLAPVLHYLFTNKASVTVRKRAHLPTHSVPVSTHSKNNEEGIDTPCVDTLSSGQRACDARIDDASSAGIVALRSGMRVLLHKAVALTVEGFTGIAGMITRRAILSMRVPNLHDLSVSSGLFRLALSQRRVGDIRGAHLSLLASGCPSQQRMFFMYMCVVRALVARDLFAKAIFDRADDAYPEIETNFYWRRVHIGHSSAFFMPLLDGVTAFYPLSPLDASLAPPDPALALRDAVAFARLAFIMAVSFPACDMPLLAFEAVIASSEVFLAAGDVGSVIQNNTRALQCLKTMSAVHLKEGDAANATRRNKVNKEADRLAVYLSLQIAVAGLMSGVDEHITSSLTYLHICRKMVDR</sequence>
<feature type="region of interest" description="Disordered" evidence="1">
    <location>
        <begin position="29"/>
        <end position="105"/>
    </location>
</feature>
<evidence type="ECO:0000313" key="2">
    <source>
        <dbReference type="EMBL" id="GIQ79743.1"/>
    </source>
</evidence>
<feature type="compositionally biased region" description="Polar residues" evidence="1">
    <location>
        <begin position="29"/>
        <end position="45"/>
    </location>
</feature>
<dbReference type="EMBL" id="BDIP01000049">
    <property type="protein sequence ID" value="GIQ79743.1"/>
    <property type="molecule type" value="Genomic_DNA"/>
</dbReference>
<reference evidence="2 3" key="1">
    <citation type="journal article" date="2018" name="PLoS ONE">
        <title>The draft genome of Kipferlia bialata reveals reductive genome evolution in fornicate parasites.</title>
        <authorList>
            <person name="Tanifuji G."/>
            <person name="Takabayashi S."/>
            <person name="Kume K."/>
            <person name="Takagi M."/>
            <person name="Nakayama T."/>
            <person name="Kamikawa R."/>
            <person name="Inagaki Y."/>
            <person name="Hashimoto T."/>
        </authorList>
    </citation>
    <scope>NUCLEOTIDE SEQUENCE [LARGE SCALE GENOMIC DNA]</scope>
    <source>
        <strain evidence="2">NY0173</strain>
    </source>
</reference>